<keyword evidence="2" id="KW-1185">Reference proteome</keyword>
<name>A0A251TH79_HELAN</name>
<sequence length="76" mass="8929">MFLTNKRCVRFLRRRVKEEIGLIGRFLIYKLLAKMEFWGSDIKGSIHSNPSDAWTYRAKVCVKLLPVLIFLPSIML</sequence>
<evidence type="ECO:0000313" key="2">
    <source>
        <dbReference type="Proteomes" id="UP000215914"/>
    </source>
</evidence>
<reference evidence="2" key="1">
    <citation type="journal article" date="2017" name="Nature">
        <title>The sunflower genome provides insights into oil metabolism, flowering and Asterid evolution.</title>
        <authorList>
            <person name="Badouin H."/>
            <person name="Gouzy J."/>
            <person name="Grassa C.J."/>
            <person name="Murat F."/>
            <person name="Staton S.E."/>
            <person name="Cottret L."/>
            <person name="Lelandais-Briere C."/>
            <person name="Owens G.L."/>
            <person name="Carrere S."/>
            <person name="Mayjonade B."/>
            <person name="Legrand L."/>
            <person name="Gill N."/>
            <person name="Kane N.C."/>
            <person name="Bowers J.E."/>
            <person name="Hubner S."/>
            <person name="Bellec A."/>
            <person name="Berard A."/>
            <person name="Berges H."/>
            <person name="Blanchet N."/>
            <person name="Boniface M.C."/>
            <person name="Brunel D."/>
            <person name="Catrice O."/>
            <person name="Chaidir N."/>
            <person name="Claudel C."/>
            <person name="Donnadieu C."/>
            <person name="Faraut T."/>
            <person name="Fievet G."/>
            <person name="Helmstetter N."/>
            <person name="King M."/>
            <person name="Knapp S.J."/>
            <person name="Lai Z."/>
            <person name="Le Paslier M.C."/>
            <person name="Lippi Y."/>
            <person name="Lorenzon L."/>
            <person name="Mandel J.R."/>
            <person name="Marage G."/>
            <person name="Marchand G."/>
            <person name="Marquand E."/>
            <person name="Bret-Mestries E."/>
            <person name="Morien E."/>
            <person name="Nambeesan S."/>
            <person name="Nguyen T."/>
            <person name="Pegot-Espagnet P."/>
            <person name="Pouilly N."/>
            <person name="Raftis F."/>
            <person name="Sallet E."/>
            <person name="Schiex T."/>
            <person name="Thomas J."/>
            <person name="Vandecasteele C."/>
            <person name="Vares D."/>
            <person name="Vear F."/>
            <person name="Vautrin S."/>
            <person name="Crespi M."/>
            <person name="Mangin B."/>
            <person name="Burke J.M."/>
            <person name="Salse J."/>
            <person name="Munos S."/>
            <person name="Vincourt P."/>
            <person name="Rieseberg L.H."/>
            <person name="Langlade N.B."/>
        </authorList>
    </citation>
    <scope>NUCLEOTIDE SEQUENCE [LARGE SCALE GENOMIC DNA]</scope>
    <source>
        <strain evidence="2">cv. SF193</strain>
    </source>
</reference>
<dbReference type="InParanoid" id="A0A251TH79"/>
<dbReference type="Proteomes" id="UP000215914">
    <property type="component" value="Chromosome 10"/>
</dbReference>
<dbReference type="AlphaFoldDB" id="A0A251TH79"/>
<organism evidence="1 2">
    <name type="scientific">Helianthus annuus</name>
    <name type="common">Common sunflower</name>
    <dbReference type="NCBI Taxonomy" id="4232"/>
    <lineage>
        <taxon>Eukaryota</taxon>
        <taxon>Viridiplantae</taxon>
        <taxon>Streptophyta</taxon>
        <taxon>Embryophyta</taxon>
        <taxon>Tracheophyta</taxon>
        <taxon>Spermatophyta</taxon>
        <taxon>Magnoliopsida</taxon>
        <taxon>eudicotyledons</taxon>
        <taxon>Gunneridae</taxon>
        <taxon>Pentapetalae</taxon>
        <taxon>asterids</taxon>
        <taxon>campanulids</taxon>
        <taxon>Asterales</taxon>
        <taxon>Asteraceae</taxon>
        <taxon>Asteroideae</taxon>
        <taxon>Heliantheae alliance</taxon>
        <taxon>Heliantheae</taxon>
        <taxon>Helianthus</taxon>
    </lineage>
</organism>
<gene>
    <name evidence="1" type="ORF">HannXRQ_Chr10g0288071</name>
</gene>
<proteinExistence type="predicted"/>
<protein>
    <submittedName>
        <fullName evidence="1">Uncharacterized protein</fullName>
    </submittedName>
</protein>
<dbReference type="EMBL" id="CM007899">
    <property type="protein sequence ID" value="OTG10485.1"/>
    <property type="molecule type" value="Genomic_DNA"/>
</dbReference>
<accession>A0A251TH79</accession>
<evidence type="ECO:0000313" key="1">
    <source>
        <dbReference type="EMBL" id="OTG10485.1"/>
    </source>
</evidence>